<organism evidence="4">
    <name type="scientific">Blastocystis hominis</name>
    <dbReference type="NCBI Taxonomy" id="12968"/>
    <lineage>
        <taxon>Eukaryota</taxon>
        <taxon>Sar</taxon>
        <taxon>Stramenopiles</taxon>
        <taxon>Bigyra</taxon>
        <taxon>Opalozoa</taxon>
        <taxon>Opalinata</taxon>
        <taxon>Blastocystidae</taxon>
        <taxon>Blastocystis</taxon>
    </lineage>
</organism>
<dbReference type="GO" id="GO:0006412">
    <property type="term" value="P:translation"/>
    <property type="evidence" value="ECO:0007669"/>
    <property type="project" value="InterPro"/>
</dbReference>
<keyword evidence="2 4" id="KW-0689">Ribosomal protein</keyword>
<dbReference type="FunCoup" id="D8LX51">
    <property type="interactions" value="431"/>
</dbReference>
<gene>
    <name evidence="4" type="ORF">GSBLH_T00001100001</name>
</gene>
<dbReference type="OMA" id="DETRVIW"/>
<dbReference type="GO" id="GO:0003735">
    <property type="term" value="F:structural constituent of ribosome"/>
    <property type="evidence" value="ECO:0007669"/>
    <property type="project" value="InterPro"/>
</dbReference>
<name>D8LX51_BLAHO</name>
<proteinExistence type="inferred from homology"/>
<dbReference type="GeneID" id="24918379"/>
<dbReference type="InterPro" id="IPR009000">
    <property type="entry name" value="Transl_B-barrel_sf"/>
</dbReference>
<accession>D8LX51</accession>
<dbReference type="EMBL" id="FN668639">
    <property type="protein sequence ID" value="CBK20846.2"/>
    <property type="molecule type" value="Genomic_DNA"/>
</dbReference>
<dbReference type="AlphaFoldDB" id="D8LX51"/>
<dbReference type="Pfam" id="PF01247">
    <property type="entry name" value="Ribosomal_L35Ae"/>
    <property type="match status" value="1"/>
</dbReference>
<keyword evidence="3" id="KW-0687">Ribonucleoprotein</keyword>
<reference evidence="4" key="1">
    <citation type="submission" date="2010-02" db="EMBL/GenBank/DDBJ databases">
        <title>Sequencing and annotation of the Blastocystis hominis genome.</title>
        <authorList>
            <person name="Wincker P."/>
        </authorList>
    </citation>
    <scope>NUCLEOTIDE SEQUENCE</scope>
    <source>
        <strain evidence="4">Singapore isolate B</strain>
    </source>
</reference>
<dbReference type="GO" id="GO:1990904">
    <property type="term" value="C:ribonucleoprotein complex"/>
    <property type="evidence" value="ECO:0007669"/>
    <property type="project" value="UniProtKB-KW"/>
</dbReference>
<sequence>MPYRHPKLCVKGVFMGYRRSKVLQNTNQALIKINGVNTTKDSLFYMGKRVVYIVKTHANGKAKTHCMWGKVAATHGTNGVVRCIFKTHLPPTAIGKNVYVMLYPSRV</sequence>
<dbReference type="InterPro" id="IPR001780">
    <property type="entry name" value="Ribosomal_eL33"/>
</dbReference>
<dbReference type="OrthoDB" id="504467at2759"/>
<dbReference type="GO" id="GO:0005840">
    <property type="term" value="C:ribosome"/>
    <property type="evidence" value="ECO:0007669"/>
    <property type="project" value="UniProtKB-KW"/>
</dbReference>
<dbReference type="HAMAP" id="MF_00573">
    <property type="entry name" value="Ribosomal_eL33"/>
    <property type="match status" value="1"/>
</dbReference>
<protein>
    <submittedName>
        <fullName evidence="4">Ribosomal protein L35a</fullName>
    </submittedName>
</protein>
<dbReference type="RefSeq" id="XP_012894894.1">
    <property type="nucleotide sequence ID" value="XM_013039440.1"/>
</dbReference>
<dbReference type="InParanoid" id="D8LX51"/>
<dbReference type="Gene3D" id="2.40.10.190">
    <property type="entry name" value="translation elongation factor selb, chain A, domain 4"/>
    <property type="match status" value="1"/>
</dbReference>
<evidence type="ECO:0000313" key="5">
    <source>
        <dbReference type="Proteomes" id="UP000008312"/>
    </source>
</evidence>
<dbReference type="InterPro" id="IPR038661">
    <property type="entry name" value="Ribosomal_eL33_sf"/>
</dbReference>
<keyword evidence="5" id="KW-1185">Reference proteome</keyword>
<dbReference type="SUPFAM" id="SSF50447">
    <property type="entry name" value="Translation proteins"/>
    <property type="match status" value="1"/>
</dbReference>
<dbReference type="Proteomes" id="UP000008312">
    <property type="component" value="Unassembled WGS sequence"/>
</dbReference>
<dbReference type="PANTHER" id="PTHR10902">
    <property type="entry name" value="60S RIBOSOMAL PROTEIN L35A"/>
    <property type="match status" value="1"/>
</dbReference>
<comment type="similarity">
    <text evidence="1">Belongs to the eukaryotic ribosomal protein eL33 family.</text>
</comment>
<evidence type="ECO:0000256" key="1">
    <source>
        <dbReference type="ARBA" id="ARBA00009269"/>
    </source>
</evidence>
<evidence type="ECO:0000256" key="3">
    <source>
        <dbReference type="ARBA" id="ARBA00023274"/>
    </source>
</evidence>
<evidence type="ECO:0000313" key="4">
    <source>
        <dbReference type="EMBL" id="CBK20846.2"/>
    </source>
</evidence>
<evidence type="ECO:0000256" key="2">
    <source>
        <dbReference type="ARBA" id="ARBA00022980"/>
    </source>
</evidence>